<comment type="similarity">
    <text evidence="1">Belongs to the pseudouridine synthase RluA family.</text>
</comment>
<name>A0A5C8ZBP0_9GAMM</name>
<gene>
    <name evidence="3" type="ORF">FME95_08745</name>
</gene>
<dbReference type="InterPro" id="IPR050188">
    <property type="entry name" value="RluA_PseudoU_synthase"/>
</dbReference>
<evidence type="ECO:0000256" key="1">
    <source>
        <dbReference type="ARBA" id="ARBA00010876"/>
    </source>
</evidence>
<dbReference type="GO" id="GO:0003723">
    <property type="term" value="F:RNA binding"/>
    <property type="evidence" value="ECO:0007669"/>
    <property type="project" value="InterPro"/>
</dbReference>
<organism evidence="3 4">
    <name type="scientific">Reinekea thalattae</name>
    <dbReference type="NCBI Taxonomy" id="2593301"/>
    <lineage>
        <taxon>Bacteria</taxon>
        <taxon>Pseudomonadati</taxon>
        <taxon>Pseudomonadota</taxon>
        <taxon>Gammaproteobacteria</taxon>
        <taxon>Oceanospirillales</taxon>
        <taxon>Saccharospirillaceae</taxon>
        <taxon>Reinekea</taxon>
    </lineage>
</organism>
<dbReference type="InterPro" id="IPR020103">
    <property type="entry name" value="PsdUridine_synth_cat_dom_sf"/>
</dbReference>
<dbReference type="RefSeq" id="WP_147714006.1">
    <property type="nucleotide sequence ID" value="NZ_VKAD01000001.1"/>
</dbReference>
<dbReference type="GO" id="GO:0009982">
    <property type="term" value="F:pseudouridine synthase activity"/>
    <property type="evidence" value="ECO:0007669"/>
    <property type="project" value="InterPro"/>
</dbReference>
<evidence type="ECO:0000259" key="2">
    <source>
        <dbReference type="Pfam" id="PF00849"/>
    </source>
</evidence>
<dbReference type="EMBL" id="VKAD01000001">
    <property type="protein sequence ID" value="TXR54608.1"/>
    <property type="molecule type" value="Genomic_DNA"/>
</dbReference>
<dbReference type="Gene3D" id="3.30.2350.10">
    <property type="entry name" value="Pseudouridine synthase"/>
    <property type="match status" value="1"/>
</dbReference>
<proteinExistence type="inferred from homology"/>
<protein>
    <submittedName>
        <fullName evidence="3">RNA pseudouridine synthase</fullName>
    </submittedName>
</protein>
<dbReference type="InterPro" id="IPR006145">
    <property type="entry name" value="PsdUridine_synth_RsuA/RluA"/>
</dbReference>
<dbReference type="InterPro" id="IPR006224">
    <property type="entry name" value="PsdUridine_synth_RluA-like_CS"/>
</dbReference>
<dbReference type="Pfam" id="PF00849">
    <property type="entry name" value="PseudoU_synth_2"/>
    <property type="match status" value="1"/>
</dbReference>
<dbReference type="GO" id="GO:0140098">
    <property type="term" value="F:catalytic activity, acting on RNA"/>
    <property type="evidence" value="ECO:0007669"/>
    <property type="project" value="UniProtKB-ARBA"/>
</dbReference>
<dbReference type="CDD" id="cd02869">
    <property type="entry name" value="PseudoU_synth_RluA_like"/>
    <property type="match status" value="1"/>
</dbReference>
<accession>A0A5C8ZBP0</accession>
<keyword evidence="4" id="KW-1185">Reference proteome</keyword>
<dbReference type="Proteomes" id="UP000321764">
    <property type="component" value="Unassembled WGS sequence"/>
</dbReference>
<reference evidence="3 4" key="1">
    <citation type="submission" date="2019-07" db="EMBL/GenBank/DDBJ databases">
        <title>Reinekea sp. strain SSH23 genome sequencing and assembly.</title>
        <authorList>
            <person name="Kim I."/>
        </authorList>
    </citation>
    <scope>NUCLEOTIDE SEQUENCE [LARGE SCALE GENOMIC DNA]</scope>
    <source>
        <strain evidence="3 4">SSH23</strain>
    </source>
</reference>
<dbReference type="PANTHER" id="PTHR21600">
    <property type="entry name" value="MITOCHONDRIAL RNA PSEUDOURIDINE SYNTHASE"/>
    <property type="match status" value="1"/>
</dbReference>
<evidence type="ECO:0000313" key="4">
    <source>
        <dbReference type="Proteomes" id="UP000321764"/>
    </source>
</evidence>
<comment type="caution">
    <text evidence="3">The sequence shown here is derived from an EMBL/GenBank/DDBJ whole genome shotgun (WGS) entry which is preliminary data.</text>
</comment>
<dbReference type="PROSITE" id="PS01129">
    <property type="entry name" value="PSI_RLU"/>
    <property type="match status" value="1"/>
</dbReference>
<dbReference type="PANTHER" id="PTHR21600:SF87">
    <property type="entry name" value="RNA PSEUDOURIDYLATE SYNTHASE DOMAIN-CONTAINING PROTEIN 1"/>
    <property type="match status" value="1"/>
</dbReference>
<feature type="domain" description="Pseudouridine synthase RsuA/RluA-like" evidence="2">
    <location>
        <begin position="17"/>
        <end position="157"/>
    </location>
</feature>
<dbReference type="OrthoDB" id="9807829at2"/>
<evidence type="ECO:0000313" key="3">
    <source>
        <dbReference type="EMBL" id="TXR54608.1"/>
    </source>
</evidence>
<dbReference type="GO" id="GO:0000455">
    <property type="term" value="P:enzyme-directed rRNA pseudouridine synthesis"/>
    <property type="evidence" value="ECO:0007669"/>
    <property type="project" value="TreeGrafter"/>
</dbReference>
<sequence>MTHNISPSIVVENELFWLINKPINWTVQRDDDAPSVLQWLHQKTAIKPLPVHRLDKPTSGLLLVAKTDAANRELSQAFADRRVSKTYLAVSDKKPKKKQGWIKGDMAPSRRGQWKLLRSLDNPAMTQFYSYSLDAPYRGFVLTPKTGKTHQLRVALKSLGAPILGDDRYAGTQASRLFLHAWQLEFECFGQHFHFQQDPINNAQDQWPFALPNMV</sequence>
<dbReference type="SUPFAM" id="SSF55120">
    <property type="entry name" value="Pseudouridine synthase"/>
    <property type="match status" value="1"/>
</dbReference>
<dbReference type="AlphaFoldDB" id="A0A5C8ZBP0"/>